<dbReference type="AlphaFoldDB" id="A0ABD3D4C3"/>
<reference evidence="3" key="1">
    <citation type="journal article" date="2024" name="IScience">
        <title>Strigolactones Initiate the Formation of Haustorium-like Structures in Castilleja.</title>
        <authorList>
            <person name="Buerger M."/>
            <person name="Peterson D."/>
            <person name="Chory J."/>
        </authorList>
    </citation>
    <scope>NUCLEOTIDE SEQUENCE [LARGE SCALE GENOMIC DNA]</scope>
</reference>
<dbReference type="Proteomes" id="UP001632038">
    <property type="component" value="Unassembled WGS sequence"/>
</dbReference>
<dbReference type="EMBL" id="JAVIJP010000027">
    <property type="protein sequence ID" value="KAL3636139.1"/>
    <property type="molecule type" value="Genomic_DNA"/>
</dbReference>
<protein>
    <submittedName>
        <fullName evidence="2">Uncharacterized protein</fullName>
    </submittedName>
</protein>
<keyword evidence="1" id="KW-1133">Transmembrane helix</keyword>
<evidence type="ECO:0000313" key="2">
    <source>
        <dbReference type="EMBL" id="KAL3636139.1"/>
    </source>
</evidence>
<keyword evidence="1" id="KW-0472">Membrane</keyword>
<feature type="transmembrane region" description="Helical" evidence="1">
    <location>
        <begin position="60"/>
        <end position="78"/>
    </location>
</feature>
<gene>
    <name evidence="2" type="ORF">CASFOL_020686</name>
</gene>
<proteinExistence type="predicted"/>
<evidence type="ECO:0000313" key="3">
    <source>
        <dbReference type="Proteomes" id="UP001632038"/>
    </source>
</evidence>
<feature type="transmembrane region" description="Helical" evidence="1">
    <location>
        <begin position="106"/>
        <end position="128"/>
    </location>
</feature>
<keyword evidence="1" id="KW-0812">Transmembrane</keyword>
<organism evidence="2 3">
    <name type="scientific">Castilleja foliolosa</name>
    <dbReference type="NCBI Taxonomy" id="1961234"/>
    <lineage>
        <taxon>Eukaryota</taxon>
        <taxon>Viridiplantae</taxon>
        <taxon>Streptophyta</taxon>
        <taxon>Embryophyta</taxon>
        <taxon>Tracheophyta</taxon>
        <taxon>Spermatophyta</taxon>
        <taxon>Magnoliopsida</taxon>
        <taxon>eudicotyledons</taxon>
        <taxon>Gunneridae</taxon>
        <taxon>Pentapetalae</taxon>
        <taxon>asterids</taxon>
        <taxon>lamiids</taxon>
        <taxon>Lamiales</taxon>
        <taxon>Orobanchaceae</taxon>
        <taxon>Pedicularideae</taxon>
        <taxon>Castillejinae</taxon>
        <taxon>Castilleja</taxon>
    </lineage>
</organism>
<comment type="caution">
    <text evidence="2">The sequence shown here is derived from an EMBL/GenBank/DDBJ whole genome shotgun (WGS) entry which is preliminary data.</text>
</comment>
<keyword evidence="3" id="KW-1185">Reference proteome</keyword>
<name>A0ABD3D4C3_9LAMI</name>
<feature type="transmembrane region" description="Helical" evidence="1">
    <location>
        <begin position="26"/>
        <end position="48"/>
    </location>
</feature>
<evidence type="ECO:0000256" key="1">
    <source>
        <dbReference type="SAM" id="Phobius"/>
    </source>
</evidence>
<accession>A0ABD3D4C3</accession>
<sequence length="135" mass="15731">MRSDLESQVVIDQANNVAGMSFWKNMGYYVFFFLSHLSLLMCQVILILELVKKKQRIKSILTMISFILIEFMFIAIFYKLNQSVADYGLQREPSTRIRKFITGLRIFYVLLIVTAIGCVICMASQIYFRHLKLIG</sequence>